<reference evidence="2" key="1">
    <citation type="submission" date="2018-03" db="EMBL/GenBank/DDBJ databases">
        <title>Lachnoclostridium SNUG30370 gen.nov., sp.nov., isolated from human faeces.</title>
        <authorList>
            <person name="Seo B."/>
            <person name="Jeon K."/>
            <person name="Ko G."/>
        </authorList>
    </citation>
    <scope>NUCLEOTIDE SEQUENCE [LARGE SCALE GENOMIC DNA]</scope>
    <source>
        <strain evidence="2">SNUG30370</strain>
    </source>
</reference>
<keyword evidence="1" id="KW-0413">Isomerase</keyword>
<dbReference type="InterPro" id="IPR036412">
    <property type="entry name" value="HAD-like_sf"/>
</dbReference>
<dbReference type="Gene3D" id="1.10.150.240">
    <property type="entry name" value="Putative phosphatase, domain 2"/>
    <property type="match status" value="1"/>
</dbReference>
<dbReference type="SFLD" id="SFLDG01135">
    <property type="entry name" value="C1.5.6:_HAD__Beta-PGM__Phospha"/>
    <property type="match status" value="1"/>
</dbReference>
<dbReference type="Proteomes" id="UP000241201">
    <property type="component" value="Unassembled WGS sequence"/>
</dbReference>
<dbReference type="PANTHER" id="PTHR43434">
    <property type="entry name" value="PHOSPHOGLYCOLATE PHOSPHATASE"/>
    <property type="match status" value="1"/>
</dbReference>
<dbReference type="InterPro" id="IPR006549">
    <property type="entry name" value="HAD-SF_hydro_IIIA"/>
</dbReference>
<dbReference type="NCBIfam" id="TIGR01509">
    <property type="entry name" value="HAD-SF-IA-v3"/>
    <property type="match status" value="1"/>
</dbReference>
<protein>
    <submittedName>
        <fullName evidence="1">Phosphoheptose isomerase</fullName>
    </submittedName>
</protein>
<gene>
    <name evidence="1" type="ORF">C7U55_12785</name>
</gene>
<dbReference type="GO" id="GO:0006281">
    <property type="term" value="P:DNA repair"/>
    <property type="evidence" value="ECO:0007669"/>
    <property type="project" value="TreeGrafter"/>
</dbReference>
<dbReference type="GeneID" id="77471955"/>
<dbReference type="InterPro" id="IPR023198">
    <property type="entry name" value="PGP-like_dom2"/>
</dbReference>
<dbReference type="RefSeq" id="WP_106988882.1">
    <property type="nucleotide sequence ID" value="NZ_JADPLM010000057.1"/>
</dbReference>
<dbReference type="PRINTS" id="PR00413">
    <property type="entry name" value="HADHALOGNASE"/>
</dbReference>
<sequence length="213" mass="24424">MYNTLIFDLDGTLVDSIEDLALSTNILMEESQFPTYDLETYKQFVGNGVDKLIERALPEEHKKEVRKYRARFDEIYKENCLKNTKPYPGMEELIDELYHQGYKLAVVTNKPKVNAVTIVNHLFPNKFMYVFGNTVYQPKKPHPCLVELAMQLMESNKNETLMIGDSNVDIETAINAKIKSIGCEWGFRGKEELVQAGATYTVSKPSDIKELLK</sequence>
<dbReference type="NCBIfam" id="TIGR01549">
    <property type="entry name" value="HAD-SF-IA-v1"/>
    <property type="match status" value="1"/>
</dbReference>
<dbReference type="InterPro" id="IPR023214">
    <property type="entry name" value="HAD_sf"/>
</dbReference>
<dbReference type="Gene3D" id="3.40.50.1000">
    <property type="entry name" value="HAD superfamily/HAD-like"/>
    <property type="match status" value="1"/>
</dbReference>
<dbReference type="FunFam" id="3.40.50.1000:FF:000022">
    <property type="entry name" value="Phosphoglycolate phosphatase"/>
    <property type="match status" value="1"/>
</dbReference>
<dbReference type="SFLD" id="SFLDG01129">
    <property type="entry name" value="C1.5:_HAD__Beta-PGM__Phosphata"/>
    <property type="match status" value="1"/>
</dbReference>
<dbReference type="InterPro" id="IPR041492">
    <property type="entry name" value="HAD_2"/>
</dbReference>
<dbReference type="GO" id="GO:0008967">
    <property type="term" value="F:phosphoglycolate phosphatase activity"/>
    <property type="evidence" value="ECO:0007669"/>
    <property type="project" value="TreeGrafter"/>
</dbReference>
<dbReference type="PANTHER" id="PTHR43434:SF1">
    <property type="entry name" value="PHOSPHOGLYCOLATE PHOSPHATASE"/>
    <property type="match status" value="1"/>
</dbReference>
<accession>A0A2T3FK08</accession>
<dbReference type="SFLD" id="SFLDS00003">
    <property type="entry name" value="Haloacid_Dehalogenase"/>
    <property type="match status" value="1"/>
</dbReference>
<evidence type="ECO:0000313" key="1">
    <source>
        <dbReference type="EMBL" id="PST35580.1"/>
    </source>
</evidence>
<evidence type="ECO:0000313" key="2">
    <source>
        <dbReference type="Proteomes" id="UP000241201"/>
    </source>
</evidence>
<name>A0A2T3FK08_9FIRM</name>
<dbReference type="NCBIfam" id="TIGR01662">
    <property type="entry name" value="HAD-SF-IIIA"/>
    <property type="match status" value="1"/>
</dbReference>
<dbReference type="InterPro" id="IPR050155">
    <property type="entry name" value="HAD-like_hydrolase_sf"/>
</dbReference>
<comment type="caution">
    <text evidence="1">The sequence shown here is derived from an EMBL/GenBank/DDBJ whole genome shotgun (WGS) entry which is preliminary data.</text>
</comment>
<dbReference type="Pfam" id="PF13419">
    <property type="entry name" value="HAD_2"/>
    <property type="match status" value="1"/>
</dbReference>
<dbReference type="SUPFAM" id="SSF56784">
    <property type="entry name" value="HAD-like"/>
    <property type="match status" value="1"/>
</dbReference>
<dbReference type="GO" id="GO:0005829">
    <property type="term" value="C:cytosol"/>
    <property type="evidence" value="ECO:0007669"/>
    <property type="project" value="TreeGrafter"/>
</dbReference>
<dbReference type="InterPro" id="IPR006439">
    <property type="entry name" value="HAD-SF_hydro_IA"/>
</dbReference>
<dbReference type="AlphaFoldDB" id="A0A2T3FK08"/>
<dbReference type="EMBL" id="PYLP01000030">
    <property type="protein sequence ID" value="PST35580.1"/>
    <property type="molecule type" value="Genomic_DNA"/>
</dbReference>
<organism evidence="1 2">
    <name type="scientific">Faecalibacillus faecis</name>
    <dbReference type="NCBI Taxonomy" id="1982628"/>
    <lineage>
        <taxon>Bacteria</taxon>
        <taxon>Bacillati</taxon>
        <taxon>Bacillota</taxon>
        <taxon>Erysipelotrichia</taxon>
        <taxon>Erysipelotrichales</taxon>
        <taxon>Coprobacillaceae</taxon>
        <taxon>Faecalibacillus</taxon>
    </lineage>
</organism>
<keyword evidence="2" id="KW-1185">Reference proteome</keyword>
<proteinExistence type="predicted"/>
<dbReference type="GO" id="GO:0016853">
    <property type="term" value="F:isomerase activity"/>
    <property type="evidence" value="ECO:0007669"/>
    <property type="project" value="UniProtKB-KW"/>
</dbReference>